<reference evidence="4" key="1">
    <citation type="journal article" date="2014" name="Int. J. Syst. Evol. Microbiol.">
        <title>Complete genome sequence of Corynebacterium casei LMG S-19264T (=DSM 44701T), isolated from a smear-ripened cheese.</title>
        <authorList>
            <consortium name="US DOE Joint Genome Institute (JGI-PGF)"/>
            <person name="Walter F."/>
            <person name="Albersmeier A."/>
            <person name="Kalinowski J."/>
            <person name="Ruckert C."/>
        </authorList>
    </citation>
    <scope>NUCLEOTIDE SEQUENCE</scope>
    <source>
        <strain evidence="4">JCM 3302</strain>
    </source>
</reference>
<dbReference type="SUPFAM" id="SSF52540">
    <property type="entry name" value="P-loop containing nucleoside triphosphate hydrolases"/>
    <property type="match status" value="1"/>
</dbReference>
<dbReference type="GO" id="GO:0005525">
    <property type="term" value="F:GTP binding"/>
    <property type="evidence" value="ECO:0007669"/>
    <property type="project" value="UniProtKB-KW"/>
</dbReference>
<accession>A0A919DVW0</accession>
<evidence type="ECO:0000256" key="1">
    <source>
        <dbReference type="ARBA" id="ARBA00023134"/>
    </source>
</evidence>
<feature type="domain" description="Tr-type G" evidence="3">
    <location>
        <begin position="2"/>
        <end position="174"/>
    </location>
</feature>
<sequence length="630" mass="67699">MGAMRVLATAGHVDHGKSALVRALTGMEPDRHAEERRRGLTLDLGFVWTGPDADGEHLAFVDVPGHERFVATMLAGVGPVPAVLFVVAADQGWQPQSQEHLAILDALGVRHAVLAVTRSDLADPEPVRAEALRRLAGTSLGHVPSAAVSAVTGAGLDGLRTELTRLARTLPVPPADADVRLWLDRAFTVRGHGTVVTGTLGAGTLRVGDRLVTGDGSEVLRVRGLQCLKQERTAVSGVARVAVNVHGDRDGELRRGQVLLTPDRWLRTDLIDVRVTGEPAGELPRTVTLHIGTAAVPVTVRPLGDDTARLTLVRRLPLRVGDRAVLREPGGGRPPSAVVVLDVRPPRLTRRGAGRARAAELAAMTGRPDGTAELRRRGLVRRSDLLAMGVPAPGEPVTGDWLADPAHWARLRERLAAEAERHARQHPMEPGLPAEAARRLLNLPDRALVDALARTPGSTELLCRQGRLYGPDGARPDLPEPVRAAVDAVRQELEKAPFRAPEADRLTELGLTRKAVAAAVRAGALLRITDTVVLLPGADTWAAEVLSRLPQPFTLSEARTALETTRRVAVPLLEFLDSRGLTERVDDQRRRCRTGESDGGGRESNPIFDPNVTCEDAGNRDKHTPFDDAR</sequence>
<gene>
    <name evidence="4" type="primary">selB</name>
    <name evidence="4" type="ORF">GCM10014715_45800</name>
</gene>
<dbReference type="SUPFAM" id="SSF46785">
    <property type="entry name" value="Winged helix' DNA-binding domain"/>
    <property type="match status" value="1"/>
</dbReference>
<dbReference type="Gene3D" id="1.10.10.2770">
    <property type="match status" value="1"/>
</dbReference>
<keyword evidence="4" id="KW-0648">Protein biosynthesis</keyword>
<dbReference type="Gene3D" id="2.40.30.10">
    <property type="entry name" value="Translation factors"/>
    <property type="match status" value="1"/>
</dbReference>
<dbReference type="InterPro" id="IPR015191">
    <property type="entry name" value="SelB_WHD4"/>
</dbReference>
<keyword evidence="1" id="KW-0547">Nucleotide-binding</keyword>
<dbReference type="Gene3D" id="3.40.50.300">
    <property type="entry name" value="P-loop containing nucleotide triphosphate hydrolases"/>
    <property type="match status" value="1"/>
</dbReference>
<name>A0A919DVW0_9ACTN</name>
<dbReference type="SUPFAM" id="SSF50447">
    <property type="entry name" value="Translation proteins"/>
    <property type="match status" value="1"/>
</dbReference>
<keyword evidence="4" id="KW-0251">Elongation factor</keyword>
<dbReference type="GO" id="GO:0003746">
    <property type="term" value="F:translation elongation factor activity"/>
    <property type="evidence" value="ECO:0007669"/>
    <property type="project" value="UniProtKB-KW"/>
</dbReference>
<dbReference type="InterPro" id="IPR050055">
    <property type="entry name" value="EF-Tu_GTPase"/>
</dbReference>
<dbReference type="EMBL" id="BNBC01000022">
    <property type="protein sequence ID" value="GHE84544.1"/>
    <property type="molecule type" value="Genomic_DNA"/>
</dbReference>
<dbReference type="InterPro" id="IPR027417">
    <property type="entry name" value="P-loop_NTPase"/>
</dbReference>
<dbReference type="GO" id="GO:0003924">
    <property type="term" value="F:GTPase activity"/>
    <property type="evidence" value="ECO:0007669"/>
    <property type="project" value="InterPro"/>
</dbReference>
<dbReference type="InterPro" id="IPR000795">
    <property type="entry name" value="T_Tr_GTP-bd_dom"/>
</dbReference>
<dbReference type="Pfam" id="PF00009">
    <property type="entry name" value="GTP_EFTU"/>
    <property type="match status" value="1"/>
</dbReference>
<dbReference type="CDD" id="cd04171">
    <property type="entry name" value="SelB"/>
    <property type="match status" value="1"/>
</dbReference>
<keyword evidence="1" id="KW-0342">GTP-binding</keyword>
<dbReference type="PROSITE" id="PS51722">
    <property type="entry name" value="G_TR_2"/>
    <property type="match status" value="1"/>
</dbReference>
<dbReference type="InterPro" id="IPR036388">
    <property type="entry name" value="WH-like_DNA-bd_sf"/>
</dbReference>
<feature type="region of interest" description="Disordered" evidence="2">
    <location>
        <begin position="587"/>
        <end position="630"/>
    </location>
</feature>
<dbReference type="PANTHER" id="PTHR43721:SF11">
    <property type="entry name" value="SELENOCYSTEINE-SPECIFIC ELONGATION FACTOR"/>
    <property type="match status" value="1"/>
</dbReference>
<dbReference type="Gene3D" id="1.10.10.10">
    <property type="entry name" value="Winged helix-like DNA-binding domain superfamily/Winged helix DNA-binding domain"/>
    <property type="match status" value="1"/>
</dbReference>
<feature type="compositionally biased region" description="Basic and acidic residues" evidence="2">
    <location>
        <begin position="617"/>
        <end position="630"/>
    </location>
</feature>
<dbReference type="GO" id="GO:0003723">
    <property type="term" value="F:RNA binding"/>
    <property type="evidence" value="ECO:0007669"/>
    <property type="project" value="InterPro"/>
</dbReference>
<proteinExistence type="predicted"/>
<dbReference type="GO" id="GO:0005737">
    <property type="term" value="C:cytoplasm"/>
    <property type="evidence" value="ECO:0007669"/>
    <property type="project" value="InterPro"/>
</dbReference>
<protein>
    <submittedName>
        <fullName evidence="4">Selenocysteine-specific translation elongation factor</fullName>
    </submittedName>
</protein>
<evidence type="ECO:0000313" key="5">
    <source>
        <dbReference type="Proteomes" id="UP000641386"/>
    </source>
</evidence>
<evidence type="ECO:0000256" key="2">
    <source>
        <dbReference type="SAM" id="MobiDB-lite"/>
    </source>
</evidence>
<comment type="caution">
    <text evidence="4">The sequence shown here is derived from an EMBL/GenBank/DDBJ whole genome shotgun (WGS) entry which is preliminary data.</text>
</comment>
<dbReference type="Pfam" id="PF09107">
    <property type="entry name" value="WHD_3rd_SelB"/>
    <property type="match status" value="1"/>
</dbReference>
<reference evidence="4" key="2">
    <citation type="submission" date="2020-09" db="EMBL/GenBank/DDBJ databases">
        <authorList>
            <person name="Sun Q."/>
            <person name="Ohkuma M."/>
        </authorList>
    </citation>
    <scope>NUCLEOTIDE SEQUENCE</scope>
    <source>
        <strain evidence="4">JCM 3302</strain>
    </source>
</reference>
<keyword evidence="5" id="KW-1185">Reference proteome</keyword>
<organism evidence="4 5">
    <name type="scientific">Streptomyces spiralis</name>
    <dbReference type="NCBI Taxonomy" id="66376"/>
    <lineage>
        <taxon>Bacteria</taxon>
        <taxon>Bacillati</taxon>
        <taxon>Actinomycetota</taxon>
        <taxon>Actinomycetes</taxon>
        <taxon>Kitasatosporales</taxon>
        <taxon>Streptomycetaceae</taxon>
        <taxon>Streptomyces</taxon>
    </lineage>
</organism>
<dbReference type="PANTHER" id="PTHR43721">
    <property type="entry name" value="ELONGATION FACTOR TU-RELATED"/>
    <property type="match status" value="1"/>
</dbReference>
<evidence type="ECO:0000313" key="4">
    <source>
        <dbReference type="EMBL" id="GHE84544.1"/>
    </source>
</evidence>
<dbReference type="GO" id="GO:0001514">
    <property type="term" value="P:selenocysteine incorporation"/>
    <property type="evidence" value="ECO:0007669"/>
    <property type="project" value="InterPro"/>
</dbReference>
<dbReference type="InterPro" id="IPR036390">
    <property type="entry name" value="WH_DNA-bd_sf"/>
</dbReference>
<dbReference type="Proteomes" id="UP000641386">
    <property type="component" value="Unassembled WGS sequence"/>
</dbReference>
<feature type="compositionally biased region" description="Basic and acidic residues" evidence="2">
    <location>
        <begin position="587"/>
        <end position="601"/>
    </location>
</feature>
<dbReference type="AlphaFoldDB" id="A0A919DVW0"/>
<dbReference type="InterPro" id="IPR009000">
    <property type="entry name" value="Transl_B-barrel_sf"/>
</dbReference>
<evidence type="ECO:0000259" key="3">
    <source>
        <dbReference type="PROSITE" id="PS51722"/>
    </source>
</evidence>